<name>A0A136M000_9BACT</name>
<feature type="compositionally biased region" description="Low complexity" evidence="1">
    <location>
        <begin position="122"/>
        <end position="139"/>
    </location>
</feature>
<sequence>MAEKKSKDKKPAKKEISIEEELRKLNRNISQQNYYFTRSQVVIRGLINGLFTALGATIGLTIVLFMLASVLRTVSAVPFINDILQQTGINRIIEYQLREIEEQQPDSLPETGTPDATPADSPVPEGAATPTGTTVAAPTSRFELTDEY</sequence>
<organism evidence="3 4">
    <name type="scientific">candidate division WS6 bacterium OLB20</name>
    <dbReference type="NCBI Taxonomy" id="1617426"/>
    <lineage>
        <taxon>Bacteria</taxon>
        <taxon>Candidatus Dojkabacteria</taxon>
    </lineage>
</organism>
<dbReference type="STRING" id="1617426.TR69_WS6001000089"/>
<feature type="transmembrane region" description="Helical" evidence="2">
    <location>
        <begin position="46"/>
        <end position="71"/>
    </location>
</feature>
<keyword evidence="2" id="KW-0472">Membrane</keyword>
<keyword evidence="2" id="KW-1133">Transmembrane helix</keyword>
<evidence type="ECO:0000313" key="3">
    <source>
        <dbReference type="EMBL" id="KXK27221.1"/>
    </source>
</evidence>
<feature type="region of interest" description="Disordered" evidence="1">
    <location>
        <begin position="100"/>
        <end position="148"/>
    </location>
</feature>
<reference evidence="3 4" key="1">
    <citation type="submission" date="2015-02" db="EMBL/GenBank/DDBJ databases">
        <title>Improved understanding of the partial-nitritation anammox process through 23 genomes representing the majority of the microbial community.</title>
        <authorList>
            <person name="Speth D.R."/>
            <person name="In T Zandt M."/>
            <person name="Guerrero Cruz S."/>
            <person name="Jetten M.S."/>
            <person name="Dutilh B.E."/>
        </authorList>
    </citation>
    <scope>NUCLEOTIDE SEQUENCE [LARGE SCALE GENOMIC DNA]</scope>
    <source>
        <strain evidence="3">OLB20</strain>
    </source>
</reference>
<accession>A0A136M000</accession>
<gene>
    <name evidence="3" type="ORF">TR69_WS6001000089</name>
</gene>
<proteinExistence type="predicted"/>
<protein>
    <submittedName>
        <fullName evidence="3">Uncharacterized protein</fullName>
    </submittedName>
</protein>
<evidence type="ECO:0000313" key="4">
    <source>
        <dbReference type="Proteomes" id="UP000070457"/>
    </source>
</evidence>
<evidence type="ECO:0000256" key="2">
    <source>
        <dbReference type="SAM" id="Phobius"/>
    </source>
</evidence>
<dbReference type="Pfam" id="PF18910">
    <property type="entry name" value="DUF5665"/>
    <property type="match status" value="1"/>
</dbReference>
<evidence type="ECO:0000256" key="1">
    <source>
        <dbReference type="SAM" id="MobiDB-lite"/>
    </source>
</evidence>
<dbReference type="EMBL" id="JYNZ01000002">
    <property type="protein sequence ID" value="KXK27221.1"/>
    <property type="molecule type" value="Genomic_DNA"/>
</dbReference>
<dbReference type="InterPro" id="IPR043723">
    <property type="entry name" value="DUF5665"/>
</dbReference>
<comment type="caution">
    <text evidence="3">The sequence shown here is derived from an EMBL/GenBank/DDBJ whole genome shotgun (WGS) entry which is preliminary data.</text>
</comment>
<keyword evidence="2" id="KW-0812">Transmembrane</keyword>
<dbReference type="Proteomes" id="UP000070457">
    <property type="component" value="Unassembled WGS sequence"/>
</dbReference>
<dbReference type="AlphaFoldDB" id="A0A136M000"/>